<dbReference type="PROSITE" id="PS51898">
    <property type="entry name" value="TYR_RECOMBINASE"/>
    <property type="match status" value="1"/>
</dbReference>
<dbReference type="RefSeq" id="WP_015010642.1">
    <property type="nucleotide sequence ID" value="NC_018704.1"/>
</dbReference>
<dbReference type="InterPro" id="IPR013762">
    <property type="entry name" value="Integrase-like_cat_sf"/>
</dbReference>
<dbReference type="InterPro" id="IPR002104">
    <property type="entry name" value="Integrase_catalytic"/>
</dbReference>
<evidence type="ECO:0000259" key="2">
    <source>
        <dbReference type="PROSITE" id="PS51898"/>
    </source>
</evidence>
<dbReference type="STRING" id="698758.AXY_19230"/>
<dbReference type="PATRIC" id="fig|698758.3.peg.1924"/>
<evidence type="ECO:0000256" key="1">
    <source>
        <dbReference type="ARBA" id="ARBA00023172"/>
    </source>
</evidence>
<dbReference type="eggNOG" id="COG0582">
    <property type="taxonomic scope" value="Bacteria"/>
</dbReference>
<proteinExistence type="predicted"/>
<name>K0IZR8_AMPXN</name>
<feature type="domain" description="Tyr recombinase" evidence="2">
    <location>
        <begin position="1"/>
        <end position="173"/>
    </location>
</feature>
<dbReference type="PANTHER" id="PTHR30349:SF64">
    <property type="entry name" value="PROPHAGE INTEGRASE INTD-RELATED"/>
    <property type="match status" value="1"/>
</dbReference>
<dbReference type="Proteomes" id="UP000006294">
    <property type="component" value="Chromosome"/>
</dbReference>
<evidence type="ECO:0000313" key="4">
    <source>
        <dbReference type="Proteomes" id="UP000006294"/>
    </source>
</evidence>
<organism evidence="3 4">
    <name type="scientific">Amphibacillus xylanus (strain ATCC 51415 / DSM 6626 / JCM 7361 / LMG 17667 / NBRC 15112 / Ep01)</name>
    <dbReference type="NCBI Taxonomy" id="698758"/>
    <lineage>
        <taxon>Bacteria</taxon>
        <taxon>Bacillati</taxon>
        <taxon>Bacillota</taxon>
        <taxon>Bacilli</taxon>
        <taxon>Bacillales</taxon>
        <taxon>Bacillaceae</taxon>
        <taxon>Amphibacillus</taxon>
    </lineage>
</organism>
<gene>
    <name evidence="3" type="ordered locus">AXY_19230</name>
</gene>
<dbReference type="SUPFAM" id="SSF56349">
    <property type="entry name" value="DNA breaking-rejoining enzymes"/>
    <property type="match status" value="1"/>
</dbReference>
<dbReference type="Pfam" id="PF00589">
    <property type="entry name" value="Phage_integrase"/>
    <property type="match status" value="1"/>
</dbReference>
<keyword evidence="1" id="KW-0233">DNA recombination</keyword>
<dbReference type="AlphaFoldDB" id="K0IZR8"/>
<dbReference type="EMBL" id="AP012050">
    <property type="protein sequence ID" value="BAM48055.1"/>
    <property type="molecule type" value="Genomic_DNA"/>
</dbReference>
<dbReference type="PANTHER" id="PTHR30349">
    <property type="entry name" value="PHAGE INTEGRASE-RELATED"/>
    <property type="match status" value="1"/>
</dbReference>
<accession>K0IZR8</accession>
<dbReference type="GO" id="GO:0015074">
    <property type="term" value="P:DNA integration"/>
    <property type="evidence" value="ECO:0007669"/>
    <property type="project" value="InterPro"/>
</dbReference>
<dbReference type="HOGENOM" id="CLU_135658_0_0_9"/>
<dbReference type="GO" id="GO:0006310">
    <property type="term" value="P:DNA recombination"/>
    <property type="evidence" value="ECO:0007669"/>
    <property type="project" value="UniProtKB-KW"/>
</dbReference>
<dbReference type="CDD" id="cd01189">
    <property type="entry name" value="INT_ICEBs1_C_like"/>
    <property type="match status" value="1"/>
</dbReference>
<evidence type="ECO:0000313" key="3">
    <source>
        <dbReference type="EMBL" id="BAM48055.1"/>
    </source>
</evidence>
<dbReference type="GO" id="GO:0003677">
    <property type="term" value="F:DNA binding"/>
    <property type="evidence" value="ECO:0007669"/>
    <property type="project" value="InterPro"/>
</dbReference>
<dbReference type="KEGG" id="axl:AXY_19230"/>
<reference evidence="3 4" key="1">
    <citation type="submission" date="2011-01" db="EMBL/GenBank/DDBJ databases">
        <title>Whole genome sequence of Amphibacillus xylinus NBRC 15112.</title>
        <authorList>
            <person name="Nakazawa H."/>
            <person name="Katano Y."/>
            <person name="Nakamura S."/>
            <person name="Sasagawa M."/>
            <person name="Fukada J."/>
            <person name="Arai T."/>
            <person name="Sasakura N."/>
            <person name="Mochizuki D."/>
            <person name="Hosoyama A."/>
            <person name="Harada K."/>
            <person name="Horikawa H."/>
            <person name="Kato Y."/>
            <person name="Harada T."/>
            <person name="Sasaki K."/>
            <person name="Sekiguchi M."/>
            <person name="Hodoyama M."/>
            <person name="Nishiko R."/>
            <person name="Narita H."/>
            <person name="Hanamaki A."/>
            <person name="Hata C."/>
            <person name="Konno Y."/>
            <person name="Niimura Y."/>
            <person name="Yamazaki S."/>
            <person name="Fujita N."/>
        </authorList>
    </citation>
    <scope>NUCLEOTIDE SEQUENCE [LARGE SCALE GENOMIC DNA]</scope>
    <source>
        <strain evidence="4">ATCC 51415 / DSM 6626 / JCM 7361 / LMG 17667 / NBRC 15112 / Ep01</strain>
    </source>
</reference>
<dbReference type="InterPro" id="IPR050090">
    <property type="entry name" value="Tyrosine_recombinase_XerCD"/>
</dbReference>
<keyword evidence="4" id="KW-1185">Reference proteome</keyword>
<sequence>MIIHLLLLLGLTSGMRFAEMVGLTREDFNFFNHTININKSWGYTNKMHEGFGPTKNEQSVRVIKMDKETMNEFKILFDTIPDNIHRLVFYSPLSKYKVVSNGYANKVLKELLTDLDIDPISVHGLRHTHASVLLYEGVSVYYVSRRLRHGDIETTLNTYTHVVKELEERDQMKTARVFERMLG</sequence>
<dbReference type="Gene3D" id="1.10.443.10">
    <property type="entry name" value="Intergrase catalytic core"/>
    <property type="match status" value="1"/>
</dbReference>
<protein>
    <submittedName>
        <fullName evidence="3">Putative transposase</fullName>
    </submittedName>
</protein>
<dbReference type="InterPro" id="IPR011010">
    <property type="entry name" value="DNA_brk_join_enz"/>
</dbReference>